<dbReference type="AlphaFoldDB" id="A0A3M2L8Y2"/>
<dbReference type="RefSeq" id="WP_122189680.1">
    <property type="nucleotide sequence ID" value="NZ_RFFH01000008.1"/>
</dbReference>
<feature type="domain" description="Carboxylesterase type B" evidence="4">
    <location>
        <begin position="4"/>
        <end position="484"/>
    </location>
</feature>
<dbReference type="OrthoDB" id="3199405at2"/>
<evidence type="ECO:0000256" key="2">
    <source>
        <dbReference type="ARBA" id="ARBA00022801"/>
    </source>
</evidence>
<accession>A0A3M2L8Y2</accession>
<proteinExistence type="inferred from homology"/>
<evidence type="ECO:0000259" key="4">
    <source>
        <dbReference type="Pfam" id="PF00135"/>
    </source>
</evidence>
<evidence type="ECO:0000313" key="5">
    <source>
        <dbReference type="EMBL" id="RMI31018.1"/>
    </source>
</evidence>
<keyword evidence="6" id="KW-1185">Reference proteome</keyword>
<organism evidence="5 6">
    <name type="scientific">Nocardia stercoris</name>
    <dbReference type="NCBI Taxonomy" id="2483361"/>
    <lineage>
        <taxon>Bacteria</taxon>
        <taxon>Bacillati</taxon>
        <taxon>Actinomycetota</taxon>
        <taxon>Actinomycetes</taxon>
        <taxon>Mycobacteriales</taxon>
        <taxon>Nocardiaceae</taxon>
        <taxon>Nocardia</taxon>
    </lineage>
</organism>
<evidence type="ECO:0000256" key="3">
    <source>
        <dbReference type="RuleBase" id="RU361235"/>
    </source>
</evidence>
<dbReference type="Gene3D" id="3.40.50.1820">
    <property type="entry name" value="alpha/beta hydrolase"/>
    <property type="match status" value="1"/>
</dbReference>
<dbReference type="EMBL" id="RFFH01000008">
    <property type="protein sequence ID" value="RMI31018.1"/>
    <property type="molecule type" value="Genomic_DNA"/>
</dbReference>
<sequence>MVHTEVTIADGVVRGLRGRRVVRWRSVPYAEPPVGELRFRAPQPLRPWTGVREATEFGLAAPQPRSGARVGLASWQRTGEDCLTLNVTVPDAPAAGPRPVLVFIHGGSYVIGTSAAYSGGRLAVRGDAVVVAINYRLGALGYVDFSEFSTAERQFDSNLGLRDQVAALRWVQRNIAAFGGDPGNVTVFGESAGAQAVVSLLATPAAGGLFHRAIAQSAPADWILRPDEARRFARRCLAAAGVRPDAAARYLTTATAADLRAAVQQTVNRAARAEPGAYPLAPVADGDFLPEPPLDAITGGRAHPVPLIMGTNRDEATLFRPESGLPITADQLSSVFARSEPGAEQRVTSRYPGYPHPRATRRIGGDFTFWRPTLAALEGHSRYAPTYAYRYDFAPRALHLAGYGATHALDLIPVFGWVDRPVGRILTVAGGSKGFRSVQDQFQDNWLAFARTGRPLPDWPPYTEQQRNTRIIDEQPRVEVDPDRAEREAWAGVRLRARVLDQR</sequence>
<evidence type="ECO:0000313" key="6">
    <source>
        <dbReference type="Proteomes" id="UP000279275"/>
    </source>
</evidence>
<reference evidence="5 6" key="1">
    <citation type="submission" date="2018-10" db="EMBL/GenBank/DDBJ databases">
        <title>Isolation from cow dung.</title>
        <authorList>
            <person name="Ling L."/>
        </authorList>
    </citation>
    <scope>NUCLEOTIDE SEQUENCE [LARGE SCALE GENOMIC DNA]</scope>
    <source>
        <strain evidence="5 6">NEAU-LL90</strain>
    </source>
</reference>
<dbReference type="GO" id="GO:0016787">
    <property type="term" value="F:hydrolase activity"/>
    <property type="evidence" value="ECO:0007669"/>
    <property type="project" value="UniProtKB-KW"/>
</dbReference>
<dbReference type="SUPFAM" id="SSF53474">
    <property type="entry name" value="alpha/beta-Hydrolases"/>
    <property type="match status" value="1"/>
</dbReference>
<dbReference type="InterPro" id="IPR019826">
    <property type="entry name" value="Carboxylesterase_B_AS"/>
</dbReference>
<name>A0A3M2L8Y2_9NOCA</name>
<dbReference type="PROSITE" id="PS00122">
    <property type="entry name" value="CARBOXYLESTERASE_B_1"/>
    <property type="match status" value="1"/>
</dbReference>
<gene>
    <name evidence="5" type="ORF">EBN03_20585</name>
</gene>
<evidence type="ECO:0000256" key="1">
    <source>
        <dbReference type="ARBA" id="ARBA00005964"/>
    </source>
</evidence>
<comment type="similarity">
    <text evidence="1 3">Belongs to the type-B carboxylesterase/lipase family.</text>
</comment>
<dbReference type="PANTHER" id="PTHR43142">
    <property type="entry name" value="CARBOXYLIC ESTER HYDROLASE"/>
    <property type="match status" value="1"/>
</dbReference>
<dbReference type="PANTHER" id="PTHR43142:SF1">
    <property type="entry name" value="CARBOXYLIC ESTER HYDROLASE"/>
    <property type="match status" value="1"/>
</dbReference>
<dbReference type="Proteomes" id="UP000279275">
    <property type="component" value="Unassembled WGS sequence"/>
</dbReference>
<dbReference type="InterPro" id="IPR029058">
    <property type="entry name" value="AB_hydrolase_fold"/>
</dbReference>
<comment type="caution">
    <text evidence="5">The sequence shown here is derived from an EMBL/GenBank/DDBJ whole genome shotgun (WGS) entry which is preliminary data.</text>
</comment>
<dbReference type="Pfam" id="PF00135">
    <property type="entry name" value="COesterase"/>
    <property type="match status" value="1"/>
</dbReference>
<keyword evidence="2 3" id="KW-0378">Hydrolase</keyword>
<dbReference type="EC" id="3.1.1.-" evidence="3"/>
<protein>
    <recommendedName>
        <fullName evidence="3">Carboxylic ester hydrolase</fullName>
        <ecNumber evidence="3">3.1.1.-</ecNumber>
    </recommendedName>
</protein>
<dbReference type="InterPro" id="IPR002018">
    <property type="entry name" value="CarbesteraseB"/>
</dbReference>